<feature type="non-terminal residue" evidence="1">
    <location>
        <position position="1"/>
    </location>
</feature>
<accession>A0A409X6X2</accession>
<dbReference type="OrthoDB" id="73076at2759"/>
<comment type="caution">
    <text evidence="1">The sequence shown here is derived from an EMBL/GenBank/DDBJ whole genome shotgun (WGS) entry which is preliminary data.</text>
</comment>
<name>A0A409X6X2_PSICY</name>
<dbReference type="STRING" id="93625.A0A409X6X2"/>
<keyword evidence="2" id="KW-1185">Reference proteome</keyword>
<protein>
    <submittedName>
        <fullName evidence="1">Uncharacterized protein</fullName>
    </submittedName>
</protein>
<evidence type="ECO:0000313" key="1">
    <source>
        <dbReference type="EMBL" id="PPQ86485.1"/>
    </source>
</evidence>
<gene>
    <name evidence="1" type="ORF">CVT25_007555</name>
</gene>
<dbReference type="AlphaFoldDB" id="A0A409X6X2"/>
<sequence>KKKAIPEVPCPGLSDIDNALISTYLRRTSATGGGGKLLYDIAKERYKKVFSKLGAREKEQVVSIQGHGHQWKNDHKRLKIFSTSCEKNIPNRTPNQTPPCTSCSLILSLKSFKEVLRKPPPLPGKEIYTNKLYRNETLGQIYARHIGLKEIIESPDAKNTPCVRYTLGVLSGKFNHEVLSGLIEAIMQKQNRVERGVGMQNFAYAPAWDEFSHLFEAFDAVKLDNHAFHKPSANKPFN</sequence>
<reference evidence="1 2" key="1">
    <citation type="journal article" date="2018" name="Evol. Lett.">
        <title>Horizontal gene cluster transfer increased hallucinogenic mushroom diversity.</title>
        <authorList>
            <person name="Reynolds H.T."/>
            <person name="Vijayakumar V."/>
            <person name="Gluck-Thaler E."/>
            <person name="Korotkin H.B."/>
            <person name="Matheny P.B."/>
            <person name="Slot J.C."/>
        </authorList>
    </citation>
    <scope>NUCLEOTIDE SEQUENCE [LARGE SCALE GENOMIC DNA]</scope>
    <source>
        <strain evidence="1 2">2631</strain>
    </source>
</reference>
<dbReference type="Proteomes" id="UP000283269">
    <property type="component" value="Unassembled WGS sequence"/>
</dbReference>
<dbReference type="EMBL" id="NHYD01002478">
    <property type="protein sequence ID" value="PPQ86485.1"/>
    <property type="molecule type" value="Genomic_DNA"/>
</dbReference>
<proteinExistence type="predicted"/>
<evidence type="ECO:0000313" key="2">
    <source>
        <dbReference type="Proteomes" id="UP000283269"/>
    </source>
</evidence>
<organism evidence="1 2">
    <name type="scientific">Psilocybe cyanescens</name>
    <dbReference type="NCBI Taxonomy" id="93625"/>
    <lineage>
        <taxon>Eukaryota</taxon>
        <taxon>Fungi</taxon>
        <taxon>Dikarya</taxon>
        <taxon>Basidiomycota</taxon>
        <taxon>Agaricomycotina</taxon>
        <taxon>Agaricomycetes</taxon>
        <taxon>Agaricomycetidae</taxon>
        <taxon>Agaricales</taxon>
        <taxon>Agaricineae</taxon>
        <taxon>Strophariaceae</taxon>
        <taxon>Psilocybe</taxon>
    </lineage>
</organism>
<dbReference type="InParanoid" id="A0A409X6X2"/>